<feature type="region of interest" description="Disordered" evidence="1">
    <location>
        <begin position="1261"/>
        <end position="1358"/>
    </location>
</feature>
<feature type="compositionally biased region" description="Polar residues" evidence="1">
    <location>
        <begin position="1328"/>
        <end position="1345"/>
    </location>
</feature>
<feature type="compositionally biased region" description="Polar residues" evidence="1">
    <location>
        <begin position="252"/>
        <end position="277"/>
    </location>
</feature>
<feature type="compositionally biased region" description="Low complexity" evidence="1">
    <location>
        <begin position="1308"/>
        <end position="1319"/>
    </location>
</feature>
<feature type="compositionally biased region" description="Basic and acidic residues" evidence="1">
    <location>
        <begin position="1015"/>
        <end position="1033"/>
    </location>
</feature>
<reference evidence="2 3" key="1">
    <citation type="journal article" date="2024" name="J. Plant Pathol.">
        <title>Sequence and assembly of the genome of Seiridium unicorne, isolate CBS 538.82, causal agent of cypress canker disease.</title>
        <authorList>
            <person name="Scali E."/>
            <person name="Rocca G.D."/>
            <person name="Danti R."/>
            <person name="Garbelotto M."/>
            <person name="Barberini S."/>
            <person name="Baroncelli R."/>
            <person name="Emiliani G."/>
        </authorList>
    </citation>
    <scope>NUCLEOTIDE SEQUENCE [LARGE SCALE GENOMIC DNA]</scope>
    <source>
        <strain evidence="2 3">BM-138-508</strain>
    </source>
</reference>
<feature type="region of interest" description="Disordered" evidence="1">
    <location>
        <begin position="403"/>
        <end position="438"/>
    </location>
</feature>
<sequence>MSAASENAAEEVDTSTMDVDDAFALPELAPEDPALHSPTWDLAPFDIHDIDGINGINDIETIAFDTHTTHERLDQQDDAEPLEIPDSCPLQHQLPEHYWNNPPMRGIDEFFDMEGEVPITRPLYAIEWKDLDHVGKSVVLFELSSYHGSFQRACESLLLFSDEIEAWVRVFRDEQAQEARWKSFLDQSAWEYANSVDGDFEHDGPVEMELLTNAEMHKAANFVDHHGFPDVADRIKRWSHTKVAWPLPINLPTDTSHSIQDSNATSTGHHTNGSSFNELLDAFEDDNEDEEDDDDEDSDDNEDEDDCEAQDEGSTDSEEISQTPVRALFSVALTSPKIKVKNSIRLLTCILPRGTVVIGPCGRQILEEAGEYRISPPPPQFTPVEDESQLDFVTDDFTLTSIVQTDEEFGGGTLSTPSQRKSGNSQSDPHSTSTDGDITASIETEDRNAHAQECGSINTVHNVPVRSPLPETHDPQSDPTNDYEKALAHILSPPNYSRAGDWTAPDDLENYQLPQPTFFEDVRPEPYSPSYGIPFQVISKGHHVQQSRQGSSLLNMRATQANQERERTAQSPMSERQNQFDTRTDLTELQRSIEEESPGELFEKVFSEALPRVDPTQMRQKGWNRRFHELECQYVSSHLMKQASETVTSSEISFTVPEAFPGGIRPDPIAAGPVERAMTPAMVNDPLDLSFMTIPMPPGYAVISPLGYTMNFDTDHRGPYDGEAPPGLGGTYSFFLPEMVEYLPDDFRPFLHDWVGYRIFIPQNFGLVLDGHWLQRWAVPGMHQIAEIDGELDLLNEDGRYRIFNDTQPIGTPIDTPINTPMKEESSRGDVTDSVIQEAQRIIAPYKGYLQSVEEEEKLEEARQAEMEKKTAKRAADKLARQRHKEDLQKIAADRKMERQGTLAGAEQSEPQPSGRGNRARRPNARYSELGIVPFTDDIDELLRDGDTDGDSSPGEEDSRSEDDMVHSEPEEDLGNTKLEINQQDKNPALIVRARKATSQVKAQQTPRTPDADETNEHHSQVSPAKKGEDKVSLHGNSTASIGQYDTKGSDSVSDVSLQKSQVQSQKATTPPSQSPATHGDHHPTLKRSASMMTAEDSQEEEMQPQTPAKKVRGRPRKNTNELSRPRTQKGTENASSKSSERDTTPTPAPRPDPALNTEPHLSGTATRHVLQSPAGTRSPDDNVSTIPRKPGTETTRLESITIMPDKNTQTAQSNLGSVSGVMMVHPSLPVRPVTIAQPTGIKSGAKTPAMPKYELLSARKMVSSDDSPSRTPGPTSVPAKPMPATVASPRREGQTPKPKRSYKLKITSTANAASPTAPIVVSAAETPATSNGTRSGGITDQQLSHKLPTKPPSAPFSGQKFGPTMPAPISGTGYGLQSASFHPPLQQSPASGSATGAKQIPAPTFQVGKSGNSPRREGPSTPKKMTAFNSLQIPPKYPSPSKGKDGTVRYHSLSGKLYLDATTAVQADQGAGIIDFGAATLAFTRIQEREKEGK</sequence>
<comment type="caution">
    <text evidence="2">The sequence shown here is derived from an EMBL/GenBank/DDBJ whole genome shotgun (WGS) entry which is preliminary data.</text>
</comment>
<protein>
    <submittedName>
        <fullName evidence="2">Uncharacterized protein</fullName>
    </submittedName>
</protein>
<feature type="compositionally biased region" description="Basic and acidic residues" evidence="1">
    <location>
        <begin position="864"/>
        <end position="899"/>
    </location>
</feature>
<gene>
    <name evidence="2" type="ORF">SUNI508_11327</name>
</gene>
<organism evidence="2 3">
    <name type="scientific">Seiridium unicorne</name>
    <dbReference type="NCBI Taxonomy" id="138068"/>
    <lineage>
        <taxon>Eukaryota</taxon>
        <taxon>Fungi</taxon>
        <taxon>Dikarya</taxon>
        <taxon>Ascomycota</taxon>
        <taxon>Pezizomycotina</taxon>
        <taxon>Sordariomycetes</taxon>
        <taxon>Xylariomycetidae</taxon>
        <taxon>Amphisphaeriales</taxon>
        <taxon>Sporocadaceae</taxon>
        <taxon>Seiridium</taxon>
    </lineage>
</organism>
<evidence type="ECO:0000256" key="1">
    <source>
        <dbReference type="SAM" id="MobiDB-lite"/>
    </source>
</evidence>
<evidence type="ECO:0000313" key="3">
    <source>
        <dbReference type="Proteomes" id="UP001408356"/>
    </source>
</evidence>
<feature type="compositionally biased region" description="Low complexity" evidence="1">
    <location>
        <begin position="1050"/>
        <end position="1067"/>
    </location>
</feature>
<feature type="compositionally biased region" description="Polar residues" evidence="1">
    <location>
        <begin position="1265"/>
        <end position="1275"/>
    </location>
</feature>
<dbReference type="Proteomes" id="UP001408356">
    <property type="component" value="Unassembled WGS sequence"/>
</dbReference>
<feature type="compositionally biased region" description="Polar residues" evidence="1">
    <location>
        <begin position="997"/>
        <end position="1008"/>
    </location>
</feature>
<feature type="region of interest" description="Disordered" evidence="1">
    <location>
        <begin position="249"/>
        <end position="322"/>
    </location>
</feature>
<name>A0ABR2UIB2_9PEZI</name>
<feature type="compositionally biased region" description="Polar residues" evidence="1">
    <location>
        <begin position="1379"/>
        <end position="1397"/>
    </location>
</feature>
<keyword evidence="3" id="KW-1185">Reference proteome</keyword>
<accession>A0ABR2UIB2</accession>
<feature type="compositionally biased region" description="Acidic residues" evidence="1">
    <location>
        <begin position="281"/>
        <end position="319"/>
    </location>
</feature>
<feature type="compositionally biased region" description="Polar residues" evidence="1">
    <location>
        <begin position="1068"/>
        <end position="1077"/>
    </location>
</feature>
<dbReference type="EMBL" id="JARVKF010000428">
    <property type="protein sequence ID" value="KAK9414365.1"/>
    <property type="molecule type" value="Genomic_DNA"/>
</dbReference>
<feature type="compositionally biased region" description="Polar residues" evidence="1">
    <location>
        <begin position="414"/>
        <end position="436"/>
    </location>
</feature>
<feature type="region of interest" description="Disordered" evidence="1">
    <location>
        <begin position="1379"/>
        <end position="1447"/>
    </location>
</feature>
<feature type="region of interest" description="Disordered" evidence="1">
    <location>
        <begin position="864"/>
        <end position="1214"/>
    </location>
</feature>
<feature type="region of interest" description="Disordered" evidence="1">
    <location>
        <begin position="558"/>
        <end position="584"/>
    </location>
</feature>
<feature type="compositionally biased region" description="Polar residues" evidence="1">
    <location>
        <begin position="569"/>
        <end position="581"/>
    </location>
</feature>
<feature type="compositionally biased region" description="Polar residues" evidence="1">
    <location>
        <begin position="1035"/>
        <end position="1044"/>
    </location>
</feature>
<feature type="region of interest" description="Disordered" evidence="1">
    <location>
        <begin position="806"/>
        <end position="830"/>
    </location>
</feature>
<evidence type="ECO:0000313" key="2">
    <source>
        <dbReference type="EMBL" id="KAK9414365.1"/>
    </source>
</evidence>
<feature type="compositionally biased region" description="Acidic residues" evidence="1">
    <location>
        <begin position="948"/>
        <end position="961"/>
    </location>
</feature>
<feature type="compositionally biased region" description="Polar residues" evidence="1">
    <location>
        <begin position="1129"/>
        <end position="1138"/>
    </location>
</feature>
<proteinExistence type="predicted"/>